<reference evidence="2" key="1">
    <citation type="journal article" date="2014" name="Front. Microbiol.">
        <title>High frequency of phylogenetically diverse reductive dehalogenase-homologous genes in deep subseafloor sedimentary metagenomes.</title>
        <authorList>
            <person name="Kawai M."/>
            <person name="Futagami T."/>
            <person name="Toyoda A."/>
            <person name="Takaki Y."/>
            <person name="Nishi S."/>
            <person name="Hori S."/>
            <person name="Arai W."/>
            <person name="Tsubouchi T."/>
            <person name="Morono Y."/>
            <person name="Uchiyama I."/>
            <person name="Ito T."/>
            <person name="Fujiyama A."/>
            <person name="Inagaki F."/>
            <person name="Takami H."/>
        </authorList>
    </citation>
    <scope>NUCLEOTIDE SEQUENCE</scope>
    <source>
        <strain evidence="2">Expedition CK06-06</strain>
    </source>
</reference>
<keyword evidence="1" id="KW-0812">Transmembrane</keyword>
<proteinExistence type="predicted"/>
<organism evidence="2">
    <name type="scientific">marine sediment metagenome</name>
    <dbReference type="NCBI Taxonomy" id="412755"/>
    <lineage>
        <taxon>unclassified sequences</taxon>
        <taxon>metagenomes</taxon>
        <taxon>ecological metagenomes</taxon>
    </lineage>
</organism>
<evidence type="ECO:0000256" key="1">
    <source>
        <dbReference type="SAM" id="Phobius"/>
    </source>
</evidence>
<comment type="caution">
    <text evidence="2">The sequence shown here is derived from an EMBL/GenBank/DDBJ whole genome shotgun (WGS) entry which is preliminary data.</text>
</comment>
<accession>X1DQV8</accession>
<dbReference type="AlphaFoldDB" id="X1DQV8"/>
<protein>
    <submittedName>
        <fullName evidence="2">Uncharacterized protein</fullName>
    </submittedName>
</protein>
<keyword evidence="1" id="KW-0472">Membrane</keyword>
<sequence>MIEYEMYQIVMICFAFFSIGMIAGGLLADWSFFHYPGYWVKKVKKSKKFRNFCVFGYFYEIVKTLNKRRS</sequence>
<keyword evidence="1" id="KW-1133">Transmembrane helix</keyword>
<feature type="transmembrane region" description="Helical" evidence="1">
    <location>
        <begin position="6"/>
        <end position="28"/>
    </location>
</feature>
<gene>
    <name evidence="2" type="ORF">S03H2_01881</name>
</gene>
<name>X1DQV8_9ZZZZ</name>
<evidence type="ECO:0000313" key="2">
    <source>
        <dbReference type="EMBL" id="GAH22542.1"/>
    </source>
</evidence>
<dbReference type="EMBL" id="BARU01000588">
    <property type="protein sequence ID" value="GAH22542.1"/>
    <property type="molecule type" value="Genomic_DNA"/>
</dbReference>